<proteinExistence type="predicted"/>
<dbReference type="HOGENOM" id="CLU_162055_0_0_6"/>
<dbReference type="GeneID" id="67181122"/>
<name>E1ST26_FERBD</name>
<protein>
    <submittedName>
        <fullName evidence="1">Uncharacterized protein</fullName>
    </submittedName>
</protein>
<dbReference type="AlphaFoldDB" id="E1ST26"/>
<dbReference type="SUPFAM" id="SSF56399">
    <property type="entry name" value="ADP-ribosylation"/>
    <property type="match status" value="1"/>
</dbReference>
<dbReference type="RefSeq" id="WP_013344388.1">
    <property type="nucleotide sequence ID" value="NC_014541.1"/>
</dbReference>
<dbReference type="EMBL" id="CP002209">
    <property type="protein sequence ID" value="ADN75082.1"/>
    <property type="molecule type" value="Genomic_DNA"/>
</dbReference>
<reference evidence="1 2" key="1">
    <citation type="journal article" date="2010" name="Stand. Genomic Sci.">
        <title>Complete genome sequence of Ferrimonas balearica type strain (PAT).</title>
        <authorList>
            <person name="Nolan M."/>
            <person name="Sikorski J."/>
            <person name="Davenport K."/>
            <person name="Lucas S."/>
            <person name="Glavina Del Rio T."/>
            <person name="Tice H."/>
            <person name="Cheng J."/>
            <person name="Goodwin L."/>
            <person name="Pitluck S."/>
            <person name="Liolios K."/>
            <person name="Ivanova N."/>
            <person name="Mavromatis K."/>
            <person name="Ovchinnikova G."/>
            <person name="Pati A."/>
            <person name="Chen A."/>
            <person name="Palaniappan K."/>
            <person name="Land M."/>
            <person name="Hauser L."/>
            <person name="Chang Y."/>
            <person name="Jeffries C."/>
            <person name="Tapia R."/>
            <person name="Brettin T."/>
            <person name="Detter J."/>
            <person name="Han C."/>
            <person name="Yasawong M."/>
            <person name="Rohde M."/>
            <person name="Tindall B."/>
            <person name="Goker M."/>
            <person name="Woyke T."/>
            <person name="Bristow J."/>
            <person name="Eisen J."/>
            <person name="Markowitz V."/>
            <person name="Hugenholtz P."/>
            <person name="Kyrpides N."/>
            <person name="Klenk H."/>
            <person name="Lapidus A."/>
        </authorList>
    </citation>
    <scope>NUCLEOTIDE SEQUENCE [LARGE SCALE GENOMIC DNA]</scope>
    <source>
        <strain evidence="2">DSM 9799 / CCM 4581 / KCTC 23876 / PAT</strain>
    </source>
</reference>
<keyword evidence="2" id="KW-1185">Reference proteome</keyword>
<evidence type="ECO:0000313" key="2">
    <source>
        <dbReference type="Proteomes" id="UP000006683"/>
    </source>
</evidence>
<dbReference type="OrthoDB" id="6169442at2"/>
<dbReference type="Gene3D" id="3.20.170.20">
    <property type="entry name" value="Protein of unknown function DUF952"/>
    <property type="match status" value="1"/>
</dbReference>
<evidence type="ECO:0000313" key="1">
    <source>
        <dbReference type="EMBL" id="ADN75082.1"/>
    </source>
</evidence>
<gene>
    <name evidence="1" type="ordered locus">Fbal_0873</name>
</gene>
<accession>E1ST26</accession>
<dbReference type="KEGG" id="fbl:Fbal_0873"/>
<organism evidence="1 2">
    <name type="scientific">Ferrimonas balearica (strain DSM 9799 / CCM 4581 / KCTC 23876 / PAT)</name>
    <dbReference type="NCBI Taxonomy" id="550540"/>
    <lineage>
        <taxon>Bacteria</taxon>
        <taxon>Pseudomonadati</taxon>
        <taxon>Pseudomonadota</taxon>
        <taxon>Gammaproteobacteria</taxon>
        <taxon>Alteromonadales</taxon>
        <taxon>Ferrimonadaceae</taxon>
        <taxon>Ferrimonas</taxon>
    </lineage>
</organism>
<dbReference type="Proteomes" id="UP000006683">
    <property type="component" value="Chromosome"/>
</dbReference>
<sequence>MVVFYRVVTRQAWQRAQRSGYLLPSAEERQAGWVQVNCPEDLSLVARRDCRPEQQPLALELDLAGQEGRLRWLDPSPARPWQQPVLKVARLELAWVRAVHPLMAEARGARYRLGSAEPV</sequence>
<dbReference type="eggNOG" id="COG3502">
    <property type="taxonomic scope" value="Bacteria"/>
</dbReference>